<evidence type="ECO:0000256" key="8">
    <source>
        <dbReference type="ARBA" id="ARBA00023160"/>
    </source>
</evidence>
<evidence type="ECO:0000313" key="10">
    <source>
        <dbReference type="EMBL" id="MBB5055060.1"/>
    </source>
</evidence>
<evidence type="ECO:0000256" key="6">
    <source>
        <dbReference type="ARBA" id="ARBA00023002"/>
    </source>
</evidence>
<proteinExistence type="inferred from homology"/>
<dbReference type="PANTHER" id="PTHR43159:SF2">
    <property type="entry name" value="ENOYL-[ACYL-CARRIER-PROTEIN] REDUCTASE [NADH], CHLOROPLASTIC"/>
    <property type="match status" value="1"/>
</dbReference>
<dbReference type="Pfam" id="PF13561">
    <property type="entry name" value="adh_short_C2"/>
    <property type="match status" value="1"/>
</dbReference>
<sequence>MTPIVDLTGKHGLVVGIANDSSIAHGCARAFRHAGADLDFTYLNAKAEPYVRPLAQALDVSIVLPCDVREPGQLEAVFERMAKEWGRLDFLFHSIAFASREDLQTSLVNCSAEGFAMAMDVSCHSFIRMARLAAPLMTAGGSLQTVSFYGADRIVQNYNLIGPGEGSTGVDGSYARHRSRVPQHLRPCSVGGADQVWHRPFR</sequence>
<evidence type="ECO:0000313" key="11">
    <source>
        <dbReference type="Proteomes" id="UP000521227"/>
    </source>
</evidence>
<dbReference type="GO" id="GO:0006633">
    <property type="term" value="P:fatty acid biosynthetic process"/>
    <property type="evidence" value="ECO:0007669"/>
    <property type="project" value="UniProtKB-UniPathway"/>
</dbReference>
<evidence type="ECO:0000256" key="4">
    <source>
        <dbReference type="ARBA" id="ARBA00022516"/>
    </source>
</evidence>
<evidence type="ECO:0000256" key="7">
    <source>
        <dbReference type="ARBA" id="ARBA00023098"/>
    </source>
</evidence>
<dbReference type="GO" id="GO:0004318">
    <property type="term" value="F:enoyl-[acyl-carrier-protein] reductase (NADH) activity"/>
    <property type="evidence" value="ECO:0007669"/>
    <property type="project" value="UniProtKB-EC"/>
</dbReference>
<comment type="caution">
    <text evidence="10">The sequence shown here is derived from an EMBL/GenBank/DDBJ whole genome shotgun (WGS) entry which is preliminary data.</text>
</comment>
<dbReference type="Gene3D" id="3.40.50.720">
    <property type="entry name" value="NAD(P)-binding Rossmann-like Domain"/>
    <property type="match status" value="1"/>
</dbReference>
<dbReference type="InterPro" id="IPR002347">
    <property type="entry name" value="SDR_fam"/>
</dbReference>
<dbReference type="SUPFAM" id="SSF51735">
    <property type="entry name" value="NAD(P)-binding Rossmann-fold domains"/>
    <property type="match status" value="1"/>
</dbReference>
<dbReference type="EMBL" id="JACHIJ010000010">
    <property type="protein sequence ID" value="MBB5055060.1"/>
    <property type="molecule type" value="Genomic_DNA"/>
</dbReference>
<dbReference type="UniPathway" id="UPA00094"/>
<gene>
    <name evidence="10" type="ORF">HNQ36_005071</name>
</gene>
<keyword evidence="6" id="KW-0560">Oxidoreductase</keyword>
<evidence type="ECO:0000256" key="2">
    <source>
        <dbReference type="ARBA" id="ARBA00009233"/>
    </source>
</evidence>
<dbReference type="AlphaFoldDB" id="A0A840N798"/>
<accession>A0A840N798</accession>
<evidence type="ECO:0000256" key="9">
    <source>
        <dbReference type="ARBA" id="ARBA00048572"/>
    </source>
</evidence>
<dbReference type="EC" id="1.3.1.9" evidence="3"/>
<evidence type="ECO:0000256" key="3">
    <source>
        <dbReference type="ARBA" id="ARBA00012996"/>
    </source>
</evidence>
<name>A0A840N798_9BRAD</name>
<comment type="catalytic activity">
    <reaction evidence="9">
        <text>a 2,3-saturated acyl-[ACP] + NAD(+) = a (2E)-enoyl-[ACP] + NADH + H(+)</text>
        <dbReference type="Rhea" id="RHEA:10240"/>
        <dbReference type="Rhea" id="RHEA-COMP:9925"/>
        <dbReference type="Rhea" id="RHEA-COMP:9926"/>
        <dbReference type="ChEBI" id="CHEBI:15378"/>
        <dbReference type="ChEBI" id="CHEBI:57540"/>
        <dbReference type="ChEBI" id="CHEBI:57945"/>
        <dbReference type="ChEBI" id="CHEBI:78784"/>
        <dbReference type="ChEBI" id="CHEBI:78785"/>
        <dbReference type="EC" id="1.3.1.9"/>
    </reaction>
</comment>
<keyword evidence="7" id="KW-0443">Lipid metabolism</keyword>
<evidence type="ECO:0000256" key="5">
    <source>
        <dbReference type="ARBA" id="ARBA00022832"/>
    </source>
</evidence>
<comment type="similarity">
    <text evidence="2">Belongs to the short-chain dehydrogenases/reductases (SDR) family. FabI subfamily.</text>
</comment>
<dbReference type="InterPro" id="IPR036291">
    <property type="entry name" value="NAD(P)-bd_dom_sf"/>
</dbReference>
<reference evidence="10 11" key="1">
    <citation type="submission" date="2020-08" db="EMBL/GenBank/DDBJ databases">
        <title>Genomic Encyclopedia of Type Strains, Phase IV (KMG-IV): sequencing the most valuable type-strain genomes for metagenomic binning, comparative biology and taxonomic classification.</title>
        <authorList>
            <person name="Goeker M."/>
        </authorList>
    </citation>
    <scope>NUCLEOTIDE SEQUENCE [LARGE SCALE GENOMIC DNA]</scope>
    <source>
        <strain evidence="10 11">DSM 17498</strain>
    </source>
</reference>
<protein>
    <recommendedName>
        <fullName evidence="3">enoyl-[acyl-carrier-protein] reductase (NADH)</fullName>
        <ecNumber evidence="3">1.3.1.9</ecNumber>
    </recommendedName>
</protein>
<comment type="pathway">
    <text evidence="1">Lipid metabolism; fatty acid biosynthesis.</text>
</comment>
<organism evidence="10 11">
    <name type="scientific">Afipia massiliensis</name>
    <dbReference type="NCBI Taxonomy" id="211460"/>
    <lineage>
        <taxon>Bacteria</taxon>
        <taxon>Pseudomonadati</taxon>
        <taxon>Pseudomonadota</taxon>
        <taxon>Alphaproteobacteria</taxon>
        <taxon>Hyphomicrobiales</taxon>
        <taxon>Nitrobacteraceae</taxon>
        <taxon>Afipia</taxon>
    </lineage>
</organism>
<dbReference type="InterPro" id="IPR014358">
    <property type="entry name" value="Enoyl-ACP_Rdtase_NADH"/>
</dbReference>
<evidence type="ECO:0000256" key="1">
    <source>
        <dbReference type="ARBA" id="ARBA00005194"/>
    </source>
</evidence>
<keyword evidence="8" id="KW-0275">Fatty acid biosynthesis</keyword>
<keyword evidence="4" id="KW-0444">Lipid biosynthesis</keyword>
<dbReference type="Proteomes" id="UP000521227">
    <property type="component" value="Unassembled WGS sequence"/>
</dbReference>
<dbReference type="PANTHER" id="PTHR43159">
    <property type="entry name" value="ENOYL-[ACYL-CARRIER-PROTEIN] REDUCTASE"/>
    <property type="match status" value="1"/>
</dbReference>
<keyword evidence="5" id="KW-0276">Fatty acid metabolism</keyword>